<reference evidence="2" key="1">
    <citation type="submission" date="2022-07" db="EMBL/GenBank/DDBJ databases">
        <authorList>
            <person name="Macas J."/>
            <person name="Novak P."/>
            <person name="Neumann P."/>
        </authorList>
    </citation>
    <scope>NUCLEOTIDE SEQUENCE</scope>
</reference>
<keyword evidence="3" id="KW-1185">Reference proteome</keyword>
<feature type="region of interest" description="Disordered" evidence="1">
    <location>
        <begin position="12"/>
        <end position="35"/>
    </location>
</feature>
<organism evidence="2 3">
    <name type="scientific">Cuscuta europaea</name>
    <name type="common">European dodder</name>
    <dbReference type="NCBI Taxonomy" id="41803"/>
    <lineage>
        <taxon>Eukaryota</taxon>
        <taxon>Viridiplantae</taxon>
        <taxon>Streptophyta</taxon>
        <taxon>Embryophyta</taxon>
        <taxon>Tracheophyta</taxon>
        <taxon>Spermatophyta</taxon>
        <taxon>Magnoliopsida</taxon>
        <taxon>eudicotyledons</taxon>
        <taxon>Gunneridae</taxon>
        <taxon>Pentapetalae</taxon>
        <taxon>asterids</taxon>
        <taxon>lamiids</taxon>
        <taxon>Solanales</taxon>
        <taxon>Convolvulaceae</taxon>
        <taxon>Cuscuteae</taxon>
        <taxon>Cuscuta</taxon>
        <taxon>Cuscuta subgen. Cuscuta</taxon>
    </lineage>
</organism>
<protein>
    <submittedName>
        <fullName evidence="2">Uncharacterized protein</fullName>
    </submittedName>
</protein>
<sequence length="257" mass="28816">MQLQEQFLNLQQAQAAAVPSQPEAESSAQPEAEPSAQVLLNPTLSANLEQAIPLIQEHEAFIQHLKNKELPAFLQLSQKVVTKQVEHSEAIAKTRDDVAKHLTRMHTATQEAFLKQGGELQALGQHIQTTNHSLQNLDRIVKEDVQVDVMDLRNIVNAVAIEVSDMHPGRRRQVEVDSDPEIEVLFQESMTPFDAKKGEGSTQAGPSSLRSQAAKRGAETRRKNQCLKEETEIRRRKAEEAKAKEEAKKKQEENKQD</sequence>
<accession>A0A9P0ZFA8</accession>
<comment type="caution">
    <text evidence="2">The sequence shown here is derived from an EMBL/GenBank/DDBJ whole genome shotgun (WGS) entry which is preliminary data.</text>
</comment>
<evidence type="ECO:0000313" key="3">
    <source>
        <dbReference type="Proteomes" id="UP001152484"/>
    </source>
</evidence>
<dbReference type="AlphaFoldDB" id="A0A9P0ZFA8"/>
<feature type="compositionally biased region" description="Polar residues" evidence="1">
    <location>
        <begin position="200"/>
        <end position="211"/>
    </location>
</feature>
<proteinExistence type="predicted"/>
<evidence type="ECO:0000313" key="2">
    <source>
        <dbReference type="EMBL" id="CAH9097962.1"/>
    </source>
</evidence>
<dbReference type="EMBL" id="CAMAPE010000035">
    <property type="protein sequence ID" value="CAH9097962.1"/>
    <property type="molecule type" value="Genomic_DNA"/>
</dbReference>
<evidence type="ECO:0000256" key="1">
    <source>
        <dbReference type="SAM" id="MobiDB-lite"/>
    </source>
</evidence>
<dbReference type="Proteomes" id="UP001152484">
    <property type="component" value="Unassembled WGS sequence"/>
</dbReference>
<gene>
    <name evidence="2" type="ORF">CEURO_LOCUS14095</name>
</gene>
<feature type="region of interest" description="Disordered" evidence="1">
    <location>
        <begin position="190"/>
        <end position="257"/>
    </location>
</feature>
<feature type="compositionally biased region" description="Basic and acidic residues" evidence="1">
    <location>
        <begin position="216"/>
        <end position="257"/>
    </location>
</feature>
<name>A0A9P0ZFA8_CUSEU</name>